<reference evidence="1" key="1">
    <citation type="journal article" date="2022" name="Int. J. Syst. Evol. Microbiol.">
        <title>Granulimonas faecalis gen. nov., sp. nov., and Leptogranulimonas caecicola gen. nov., sp. nov., novel lactate-producing Atopobiaceae bacteria isolated from mouse intestines, and an emended description of the family Atopobiaceae.</title>
        <authorList>
            <person name="Morinaga K."/>
            <person name="Kusada H."/>
            <person name="Sakamoto S."/>
            <person name="Murakami T."/>
            <person name="Toyoda A."/>
            <person name="Mori H."/>
            <person name="Meng X.Y."/>
            <person name="Takashino M."/>
            <person name="Murotomi K."/>
            <person name="Tamaki H."/>
        </authorList>
    </citation>
    <scope>NUCLEOTIDE SEQUENCE</scope>
    <source>
        <strain evidence="1">OPF53</strain>
    </source>
</reference>
<protein>
    <submittedName>
        <fullName evidence="1">Uncharacterized protein</fullName>
    </submittedName>
</protein>
<dbReference type="EMBL" id="BQKC01000001">
    <property type="protein sequence ID" value="GJM55571.1"/>
    <property type="molecule type" value="Genomic_DNA"/>
</dbReference>
<accession>A0AAV5B4Z6</accession>
<evidence type="ECO:0000313" key="2">
    <source>
        <dbReference type="Proteomes" id="UP001055025"/>
    </source>
</evidence>
<name>A0AAV5B4Z6_9ACTN</name>
<evidence type="ECO:0000313" key="1">
    <source>
        <dbReference type="EMBL" id="GJM55571.1"/>
    </source>
</evidence>
<keyword evidence="2" id="KW-1185">Reference proteome</keyword>
<comment type="caution">
    <text evidence="1">The sequence shown here is derived from an EMBL/GenBank/DDBJ whole genome shotgun (WGS) entry which is preliminary data.</text>
</comment>
<organism evidence="1 2">
    <name type="scientific">Granulimonas faecalis</name>
    <dbReference type="NCBI Taxonomy" id="2894155"/>
    <lineage>
        <taxon>Bacteria</taxon>
        <taxon>Bacillati</taxon>
        <taxon>Actinomycetota</taxon>
        <taxon>Coriobacteriia</taxon>
        <taxon>Coriobacteriales</taxon>
        <taxon>Kribbibacteriaceae</taxon>
        <taxon>Granulimonas</taxon>
    </lineage>
</organism>
<dbReference type="RefSeq" id="WP_204407323.1">
    <property type="nucleotide sequence ID" value="NZ_BQKC01000001.1"/>
</dbReference>
<dbReference type="Proteomes" id="UP001055025">
    <property type="component" value="Unassembled WGS sequence"/>
</dbReference>
<dbReference type="AlphaFoldDB" id="A0AAV5B4Z6"/>
<gene>
    <name evidence="1" type="ORF">ATOP_12260</name>
</gene>
<proteinExistence type="predicted"/>
<sequence>MEPDRVLVDVDALRAYLLDYCGTAMFSGFPAALLDVADVDGASPEELVSIAERLGVDPARFAVGE</sequence>